<evidence type="ECO:0000256" key="1">
    <source>
        <dbReference type="SAM" id="MobiDB-lite"/>
    </source>
</evidence>
<keyword evidence="2" id="KW-1133">Transmembrane helix</keyword>
<dbReference type="RefSeq" id="XP_041185841.1">
    <property type="nucleotide sequence ID" value="XM_041333750.1"/>
</dbReference>
<evidence type="ECO:0000313" key="4">
    <source>
        <dbReference type="Proteomes" id="UP000807769"/>
    </source>
</evidence>
<protein>
    <submittedName>
        <fullName evidence="3">Uncharacterized protein</fullName>
    </submittedName>
</protein>
<dbReference type="Proteomes" id="UP000807769">
    <property type="component" value="Unassembled WGS sequence"/>
</dbReference>
<feature type="region of interest" description="Disordered" evidence="1">
    <location>
        <begin position="34"/>
        <end position="56"/>
    </location>
</feature>
<reference evidence="3" key="1">
    <citation type="journal article" date="2020" name="New Phytol.">
        <title>Comparative genomics reveals dynamic genome evolution in host specialist ectomycorrhizal fungi.</title>
        <authorList>
            <person name="Lofgren L.A."/>
            <person name="Nguyen N.H."/>
            <person name="Vilgalys R."/>
            <person name="Ruytinx J."/>
            <person name="Liao H.L."/>
            <person name="Branco S."/>
            <person name="Kuo A."/>
            <person name="LaButti K."/>
            <person name="Lipzen A."/>
            <person name="Andreopoulos W."/>
            <person name="Pangilinan J."/>
            <person name="Riley R."/>
            <person name="Hundley H."/>
            <person name="Na H."/>
            <person name="Barry K."/>
            <person name="Grigoriev I.V."/>
            <person name="Stajich J.E."/>
            <person name="Kennedy P.G."/>
        </authorList>
    </citation>
    <scope>NUCLEOTIDE SEQUENCE</scope>
    <source>
        <strain evidence="3">MN1</strain>
    </source>
</reference>
<feature type="transmembrane region" description="Helical" evidence="2">
    <location>
        <begin position="71"/>
        <end position="89"/>
    </location>
</feature>
<sequence>MTLPHKHKFNKYYHQLVEEKFAWIVAEQTTKDNEPDTSYTNFNQEPVRNTHKHTTGDNPQKLWILERNFPLSGWFLTPMVFIVLHLIFATGSTFEYYQALSHLTDNTGTKRPKVKSSCASHNVVNLADSKRVHGLAVTGITSSNPQQWEISRRERIVINISYDIQDYHFPHA</sequence>
<accession>A0A9P7DPT9</accession>
<dbReference type="GeneID" id="64627767"/>
<comment type="caution">
    <text evidence="3">The sequence shown here is derived from an EMBL/GenBank/DDBJ whole genome shotgun (WGS) entry which is preliminary data.</text>
</comment>
<organism evidence="3 4">
    <name type="scientific">Suillus subaureus</name>
    <dbReference type="NCBI Taxonomy" id="48587"/>
    <lineage>
        <taxon>Eukaryota</taxon>
        <taxon>Fungi</taxon>
        <taxon>Dikarya</taxon>
        <taxon>Basidiomycota</taxon>
        <taxon>Agaricomycotina</taxon>
        <taxon>Agaricomycetes</taxon>
        <taxon>Agaricomycetidae</taxon>
        <taxon>Boletales</taxon>
        <taxon>Suillineae</taxon>
        <taxon>Suillaceae</taxon>
        <taxon>Suillus</taxon>
    </lineage>
</organism>
<keyword evidence="2" id="KW-0812">Transmembrane</keyword>
<keyword evidence="4" id="KW-1185">Reference proteome</keyword>
<name>A0A9P7DPT9_9AGAM</name>
<dbReference type="EMBL" id="JABBWG010000121">
    <property type="protein sequence ID" value="KAG1800101.1"/>
    <property type="molecule type" value="Genomic_DNA"/>
</dbReference>
<gene>
    <name evidence="3" type="ORF">BJ212DRAFT_1305357</name>
</gene>
<feature type="compositionally biased region" description="Polar residues" evidence="1">
    <location>
        <begin position="36"/>
        <end position="47"/>
    </location>
</feature>
<evidence type="ECO:0000256" key="2">
    <source>
        <dbReference type="SAM" id="Phobius"/>
    </source>
</evidence>
<dbReference type="AlphaFoldDB" id="A0A9P7DPT9"/>
<evidence type="ECO:0000313" key="3">
    <source>
        <dbReference type="EMBL" id="KAG1800101.1"/>
    </source>
</evidence>
<keyword evidence="2" id="KW-0472">Membrane</keyword>
<proteinExistence type="predicted"/>